<dbReference type="PROSITE" id="PS51186">
    <property type="entry name" value="GNAT"/>
    <property type="match status" value="1"/>
</dbReference>
<evidence type="ECO:0000256" key="2">
    <source>
        <dbReference type="ARBA" id="ARBA00023315"/>
    </source>
</evidence>
<evidence type="ECO:0000259" key="3">
    <source>
        <dbReference type="PROSITE" id="PS51186"/>
    </source>
</evidence>
<proteinExistence type="predicted"/>
<dbReference type="Pfam" id="PF00583">
    <property type="entry name" value="Acetyltransf_1"/>
    <property type="match status" value="1"/>
</dbReference>
<dbReference type="PANTHER" id="PTHR43420:SF47">
    <property type="entry name" value="N-ACETYLTRANSFERASE DOMAIN-CONTAINING PROTEIN"/>
    <property type="match status" value="1"/>
</dbReference>
<dbReference type="AlphaFoldDB" id="A0A1N6HM15"/>
<evidence type="ECO:0000313" key="4">
    <source>
        <dbReference type="EMBL" id="SIO20783.1"/>
    </source>
</evidence>
<reference evidence="4 5" key="1">
    <citation type="submission" date="2016-11" db="EMBL/GenBank/DDBJ databases">
        <authorList>
            <person name="Jaros S."/>
            <person name="Januszkiewicz K."/>
            <person name="Wedrychowicz H."/>
        </authorList>
    </citation>
    <scope>NUCLEOTIDE SEQUENCE [LARGE SCALE GENOMIC DNA]</scope>
    <source>
        <strain evidence="4 5">GAS95</strain>
    </source>
</reference>
<dbReference type="Proteomes" id="UP000185151">
    <property type="component" value="Unassembled WGS sequence"/>
</dbReference>
<protein>
    <submittedName>
        <fullName evidence="4">Acetyltransferase (GNAT) domain-containing protein</fullName>
    </submittedName>
</protein>
<dbReference type="RefSeq" id="WP_074295002.1">
    <property type="nucleotide sequence ID" value="NZ_FSRU01000001.1"/>
</dbReference>
<dbReference type="GO" id="GO:0016747">
    <property type="term" value="F:acyltransferase activity, transferring groups other than amino-acyl groups"/>
    <property type="evidence" value="ECO:0007669"/>
    <property type="project" value="InterPro"/>
</dbReference>
<dbReference type="InterPro" id="IPR016181">
    <property type="entry name" value="Acyl_CoA_acyltransferase"/>
</dbReference>
<dbReference type="CDD" id="cd04301">
    <property type="entry name" value="NAT_SF"/>
    <property type="match status" value="1"/>
</dbReference>
<keyword evidence="5" id="KW-1185">Reference proteome</keyword>
<gene>
    <name evidence="4" type="ORF">SAMN05444165_1458</name>
</gene>
<accession>A0A1N6HM15</accession>
<dbReference type="Gene3D" id="3.40.630.30">
    <property type="match status" value="1"/>
</dbReference>
<dbReference type="PANTHER" id="PTHR43420">
    <property type="entry name" value="ACETYLTRANSFERASE"/>
    <property type="match status" value="1"/>
</dbReference>
<evidence type="ECO:0000313" key="5">
    <source>
        <dbReference type="Proteomes" id="UP000185151"/>
    </source>
</evidence>
<sequence length="145" mass="16524">MNQQINLRAASQDDEPFLLQLRKLTMTEHLERVAIPVDDEAHYQRIRSNFEDAQIICEGNRSIGLIKLSRMTDEWHVHQIQVTPSHQGRGVGKTVLTAVLNEAKRVGVPVTLSVLHGNPARRLYDQLGFQFVAELPKSTKLIWHP</sequence>
<keyword evidence="1 4" id="KW-0808">Transferase</keyword>
<name>A0A1N6HM15_9BURK</name>
<organism evidence="4 5">
    <name type="scientific">Paraburkholderia phenazinium</name>
    <dbReference type="NCBI Taxonomy" id="60549"/>
    <lineage>
        <taxon>Bacteria</taxon>
        <taxon>Pseudomonadati</taxon>
        <taxon>Pseudomonadota</taxon>
        <taxon>Betaproteobacteria</taxon>
        <taxon>Burkholderiales</taxon>
        <taxon>Burkholderiaceae</taxon>
        <taxon>Paraburkholderia</taxon>
    </lineage>
</organism>
<dbReference type="SUPFAM" id="SSF55729">
    <property type="entry name" value="Acyl-CoA N-acyltransferases (Nat)"/>
    <property type="match status" value="1"/>
</dbReference>
<keyword evidence="2" id="KW-0012">Acyltransferase</keyword>
<dbReference type="EMBL" id="FSRU01000001">
    <property type="protein sequence ID" value="SIO20783.1"/>
    <property type="molecule type" value="Genomic_DNA"/>
</dbReference>
<dbReference type="InterPro" id="IPR050680">
    <property type="entry name" value="YpeA/RimI_acetyltransf"/>
</dbReference>
<dbReference type="InterPro" id="IPR000182">
    <property type="entry name" value="GNAT_dom"/>
</dbReference>
<dbReference type="OrthoDB" id="5525374at2"/>
<evidence type="ECO:0000256" key="1">
    <source>
        <dbReference type="ARBA" id="ARBA00022679"/>
    </source>
</evidence>
<feature type="domain" description="N-acetyltransferase" evidence="3">
    <location>
        <begin position="5"/>
        <end position="145"/>
    </location>
</feature>